<name>A0A1R1YD02_9FUNG</name>
<dbReference type="EMBL" id="LSSN01000277">
    <property type="protein sequence ID" value="OMJ24787.1"/>
    <property type="molecule type" value="Genomic_DNA"/>
</dbReference>
<evidence type="ECO:0000313" key="3">
    <source>
        <dbReference type="Proteomes" id="UP000187283"/>
    </source>
</evidence>
<feature type="region of interest" description="Disordered" evidence="1">
    <location>
        <begin position="1"/>
        <end position="21"/>
    </location>
</feature>
<dbReference type="Proteomes" id="UP000187283">
    <property type="component" value="Unassembled WGS sequence"/>
</dbReference>
<protein>
    <submittedName>
        <fullName evidence="2">Uncharacterized protein</fullName>
    </submittedName>
</protein>
<evidence type="ECO:0000256" key="1">
    <source>
        <dbReference type="SAM" id="MobiDB-lite"/>
    </source>
</evidence>
<evidence type="ECO:0000313" key="2">
    <source>
        <dbReference type="EMBL" id="OMJ24787.1"/>
    </source>
</evidence>
<gene>
    <name evidence="2" type="ORF">AYI70_g1336</name>
</gene>
<comment type="caution">
    <text evidence="2">The sequence shown here is derived from an EMBL/GenBank/DDBJ whole genome shotgun (WGS) entry which is preliminary data.</text>
</comment>
<sequence length="107" mass="12128">MGSQARDLNERLSGRPPGNGVVTRRMFKIDSVCFEKTGSTRDTPIGHLNPFNNELLGSVIEDDCSDRMFDFPNRLQGNPDPVRKQRNISIRVRKKNATGEIFQLVPR</sequence>
<proteinExistence type="predicted"/>
<keyword evidence="3" id="KW-1185">Reference proteome</keyword>
<dbReference type="AlphaFoldDB" id="A0A1R1YD02"/>
<organism evidence="2 3">
    <name type="scientific">Smittium culicis</name>
    <dbReference type="NCBI Taxonomy" id="133412"/>
    <lineage>
        <taxon>Eukaryota</taxon>
        <taxon>Fungi</taxon>
        <taxon>Fungi incertae sedis</taxon>
        <taxon>Zoopagomycota</taxon>
        <taxon>Kickxellomycotina</taxon>
        <taxon>Harpellomycetes</taxon>
        <taxon>Harpellales</taxon>
        <taxon>Legeriomycetaceae</taxon>
        <taxon>Smittium</taxon>
    </lineage>
</organism>
<accession>A0A1R1YD02</accession>
<reference evidence="2 3" key="1">
    <citation type="submission" date="2017-01" db="EMBL/GenBank/DDBJ databases">
        <authorList>
            <person name="Mah S.A."/>
            <person name="Swanson W.J."/>
            <person name="Moy G.W."/>
            <person name="Vacquier V.D."/>
        </authorList>
    </citation>
    <scope>NUCLEOTIDE SEQUENCE [LARGE SCALE GENOMIC DNA]</scope>
    <source>
        <strain evidence="2 3">GSMNP</strain>
    </source>
</reference>